<gene>
    <name evidence="1" type="ORF">S06H3_52717</name>
</gene>
<sequence>TYYRCGATNFRSIKYTKGDAATWSYMKKTISATDLSDAHCAFRVYVHEGTGNSEYIKLSYIDLVLYDSSANYVGYHLFRGIGNTGYFGWYDLECILDGEYDFDNGTPADLTDIVEIRLSIGTSSAAYVPSVTYDRLEFYNPKNTTGFIMFRFDGCYERVWEAIAYMESKSLTGGERKLRGCLCVNDYYIGTEGCLTLQELKDLQDMGHDVGIYLGNLGGITLAQKIAKVEKQQDWLTENGLGRGIT</sequence>
<reference evidence="1" key="1">
    <citation type="journal article" date="2014" name="Front. Microbiol.">
        <title>High frequency of phylogenetically diverse reductive dehalogenase-homologous genes in deep subseafloor sedimentary metagenomes.</title>
        <authorList>
            <person name="Kawai M."/>
            <person name="Futagami T."/>
            <person name="Toyoda A."/>
            <person name="Takaki Y."/>
            <person name="Nishi S."/>
            <person name="Hori S."/>
            <person name="Arai W."/>
            <person name="Tsubouchi T."/>
            <person name="Morono Y."/>
            <person name="Uchiyama I."/>
            <person name="Ito T."/>
            <person name="Fujiyama A."/>
            <person name="Inagaki F."/>
            <person name="Takami H."/>
        </authorList>
    </citation>
    <scope>NUCLEOTIDE SEQUENCE</scope>
    <source>
        <strain evidence="1">Expedition CK06-06</strain>
    </source>
</reference>
<name>X1P542_9ZZZZ</name>
<protein>
    <submittedName>
        <fullName evidence="1">Uncharacterized protein</fullName>
    </submittedName>
</protein>
<feature type="non-terminal residue" evidence="1">
    <location>
        <position position="1"/>
    </location>
</feature>
<organism evidence="1">
    <name type="scientific">marine sediment metagenome</name>
    <dbReference type="NCBI Taxonomy" id="412755"/>
    <lineage>
        <taxon>unclassified sequences</taxon>
        <taxon>metagenomes</taxon>
        <taxon>ecological metagenomes</taxon>
    </lineage>
</organism>
<dbReference type="EMBL" id="BARV01033549">
    <property type="protein sequence ID" value="GAI51437.1"/>
    <property type="molecule type" value="Genomic_DNA"/>
</dbReference>
<evidence type="ECO:0000313" key="1">
    <source>
        <dbReference type="EMBL" id="GAI51437.1"/>
    </source>
</evidence>
<accession>X1P542</accession>
<dbReference type="AlphaFoldDB" id="X1P542"/>
<feature type="non-terminal residue" evidence="1">
    <location>
        <position position="246"/>
    </location>
</feature>
<proteinExistence type="predicted"/>
<comment type="caution">
    <text evidence="1">The sequence shown here is derived from an EMBL/GenBank/DDBJ whole genome shotgun (WGS) entry which is preliminary data.</text>
</comment>